<evidence type="ECO:0000313" key="10">
    <source>
        <dbReference type="Proteomes" id="UP000321617"/>
    </source>
</evidence>
<organism evidence="9 10">
    <name type="scientific">Stackebrandtia albiflava</name>
    <dbReference type="NCBI Taxonomy" id="406432"/>
    <lineage>
        <taxon>Bacteria</taxon>
        <taxon>Bacillati</taxon>
        <taxon>Actinomycetota</taxon>
        <taxon>Actinomycetes</taxon>
        <taxon>Glycomycetales</taxon>
        <taxon>Glycomycetaceae</taxon>
        <taxon>Stackebrandtia</taxon>
    </lineage>
</organism>
<dbReference type="Proteomes" id="UP000321617">
    <property type="component" value="Unassembled WGS sequence"/>
</dbReference>
<feature type="region of interest" description="Disordered" evidence="6">
    <location>
        <begin position="359"/>
        <end position="398"/>
    </location>
</feature>
<keyword evidence="10" id="KW-1185">Reference proteome</keyword>
<feature type="domain" description="RNA polymerase sigma factor 70 region 4 type 2" evidence="8">
    <location>
        <begin position="108"/>
        <end position="154"/>
    </location>
</feature>
<reference evidence="9 10" key="1">
    <citation type="journal article" date="2013" name="Stand. Genomic Sci.">
        <title>Genomic Encyclopedia of Type Strains, Phase I: The one thousand microbial genomes (KMG-I) project.</title>
        <authorList>
            <person name="Kyrpides N.C."/>
            <person name="Woyke T."/>
            <person name="Eisen J.A."/>
            <person name="Garrity G."/>
            <person name="Lilburn T.G."/>
            <person name="Beck B.J."/>
            <person name="Whitman W.B."/>
            <person name="Hugenholtz P."/>
            <person name="Klenk H.P."/>
        </authorList>
    </citation>
    <scope>NUCLEOTIDE SEQUENCE [LARGE SCALE GENOMIC DNA]</scope>
    <source>
        <strain evidence="9 10">DSM 45044</strain>
    </source>
</reference>
<evidence type="ECO:0000313" key="9">
    <source>
        <dbReference type="EMBL" id="TWJ15614.1"/>
    </source>
</evidence>
<dbReference type="NCBIfam" id="TIGR02937">
    <property type="entry name" value="sigma70-ECF"/>
    <property type="match status" value="1"/>
</dbReference>
<evidence type="ECO:0000259" key="7">
    <source>
        <dbReference type="Pfam" id="PF04542"/>
    </source>
</evidence>
<dbReference type="InterPro" id="IPR013324">
    <property type="entry name" value="RNA_pol_sigma_r3/r4-like"/>
</dbReference>
<keyword evidence="4" id="KW-0731">Sigma factor</keyword>
<dbReference type="InterPro" id="IPR036388">
    <property type="entry name" value="WH-like_DNA-bd_sf"/>
</dbReference>
<dbReference type="InterPro" id="IPR013325">
    <property type="entry name" value="RNA_pol_sigma_r2"/>
</dbReference>
<comment type="subunit">
    <text evidence="2">Interacts transiently with the RNA polymerase catalytic core formed by RpoA, RpoB, RpoC and RpoZ (2 alpha, 1 beta, 1 beta' and 1 omega subunit) to form the RNA polymerase holoenzyme that can initiate transcription.</text>
</comment>
<dbReference type="InterPro" id="IPR014303">
    <property type="entry name" value="RNA_pol_sigma-70_ECF"/>
</dbReference>
<evidence type="ECO:0000256" key="5">
    <source>
        <dbReference type="ARBA" id="ARBA00023163"/>
    </source>
</evidence>
<dbReference type="Pfam" id="PF04542">
    <property type="entry name" value="Sigma70_r2"/>
    <property type="match status" value="1"/>
</dbReference>
<evidence type="ECO:0000256" key="6">
    <source>
        <dbReference type="SAM" id="MobiDB-lite"/>
    </source>
</evidence>
<dbReference type="InterPro" id="IPR014284">
    <property type="entry name" value="RNA_pol_sigma-70_dom"/>
</dbReference>
<evidence type="ECO:0000256" key="1">
    <source>
        <dbReference type="ARBA" id="ARBA00010641"/>
    </source>
</evidence>
<evidence type="ECO:0000256" key="4">
    <source>
        <dbReference type="ARBA" id="ARBA00023082"/>
    </source>
</evidence>
<dbReference type="AlphaFoldDB" id="A0A562VCK6"/>
<evidence type="ECO:0000259" key="8">
    <source>
        <dbReference type="Pfam" id="PF08281"/>
    </source>
</evidence>
<proteinExistence type="inferred from homology"/>
<dbReference type="GO" id="GO:0016987">
    <property type="term" value="F:sigma factor activity"/>
    <property type="evidence" value="ECO:0007669"/>
    <property type="project" value="UniProtKB-KW"/>
</dbReference>
<protein>
    <submittedName>
        <fullName evidence="9">RNA polymerase sigma-70 factor (ECF subfamily)</fullName>
    </submittedName>
</protein>
<dbReference type="PANTHER" id="PTHR30173">
    <property type="entry name" value="SIGMA 19 FACTOR"/>
    <property type="match status" value="1"/>
</dbReference>
<dbReference type="GO" id="GO:0003677">
    <property type="term" value="F:DNA binding"/>
    <property type="evidence" value="ECO:0007669"/>
    <property type="project" value="InterPro"/>
</dbReference>
<dbReference type="CDD" id="cd06171">
    <property type="entry name" value="Sigma70_r4"/>
    <property type="match status" value="1"/>
</dbReference>
<dbReference type="Gene3D" id="1.10.1740.10">
    <property type="match status" value="1"/>
</dbReference>
<dbReference type="Pfam" id="PF08281">
    <property type="entry name" value="Sigma70_r4_2"/>
    <property type="match status" value="1"/>
</dbReference>
<dbReference type="RefSeq" id="WP_147134589.1">
    <property type="nucleotide sequence ID" value="NZ_BAABIJ010000001.1"/>
</dbReference>
<dbReference type="Gene3D" id="3.10.450.50">
    <property type="match status" value="1"/>
</dbReference>
<dbReference type="SUPFAM" id="SSF88946">
    <property type="entry name" value="Sigma2 domain of RNA polymerase sigma factors"/>
    <property type="match status" value="1"/>
</dbReference>
<name>A0A562VCK6_9ACTN</name>
<dbReference type="NCBIfam" id="NF007214">
    <property type="entry name" value="PRK09636.1"/>
    <property type="match status" value="1"/>
</dbReference>
<dbReference type="Gene3D" id="1.10.10.10">
    <property type="entry name" value="Winged helix-like DNA-binding domain superfamily/Winged helix DNA-binding domain"/>
    <property type="match status" value="1"/>
</dbReference>
<dbReference type="InterPro" id="IPR007627">
    <property type="entry name" value="RNA_pol_sigma70_r2"/>
</dbReference>
<dbReference type="NCBIfam" id="TIGR02957">
    <property type="entry name" value="SigX4"/>
    <property type="match status" value="1"/>
</dbReference>
<evidence type="ECO:0000256" key="3">
    <source>
        <dbReference type="ARBA" id="ARBA00023015"/>
    </source>
</evidence>
<evidence type="ECO:0000256" key="2">
    <source>
        <dbReference type="ARBA" id="ARBA00011344"/>
    </source>
</evidence>
<dbReference type="InterPro" id="IPR013249">
    <property type="entry name" value="RNA_pol_sigma70_r4_t2"/>
</dbReference>
<dbReference type="SUPFAM" id="SSF54427">
    <property type="entry name" value="NTF2-like"/>
    <property type="match status" value="1"/>
</dbReference>
<dbReference type="EMBL" id="VLLL01000005">
    <property type="protein sequence ID" value="TWJ15614.1"/>
    <property type="molecule type" value="Genomic_DNA"/>
</dbReference>
<dbReference type="InterPro" id="IPR052704">
    <property type="entry name" value="ECF_Sigma-70_Domain"/>
</dbReference>
<comment type="similarity">
    <text evidence="1">Belongs to the sigma-70 factor family. ECF subfamily.</text>
</comment>
<keyword evidence="5" id="KW-0804">Transcription</keyword>
<sequence length="398" mass="43050">MRPADETFQQHRRLLVSVAYRILGSVGDAEDAVQDGWIRWSGVDPETVREPRAYLVRLVANAALNRLRAVKARRESYPGPWLPEPVLTDPADAAAEAADSISMAMMIVLETLTPDERAVFVLREAFGFSYREIAAALHRTPESVRQLSHRARSHVHARRPRFAADRAAHRAAAERFHSAARGGDLAALLDVLAPDVVLRTDGGGRVRAALRGIHGADKVSRFILAVMSEPVWSGVNSEAITTSVMDVNAMPGLVMRHGDRPVAAVSLEVEDGRITEVNAVMNPEKLNGVLSAEAHPGTGPPKGTVTGLLGSGLPQPFQAPGVSGRSEAVFEPRSWRAAVRSSAFARRRRLRVPVLYAGYPTMPRGADRSSRSRTAGSTTASKENRCPLRPPCAHDTSG</sequence>
<dbReference type="SUPFAM" id="SSF88659">
    <property type="entry name" value="Sigma3 and sigma4 domains of RNA polymerase sigma factors"/>
    <property type="match status" value="1"/>
</dbReference>
<dbReference type="PANTHER" id="PTHR30173:SF36">
    <property type="entry name" value="ECF RNA POLYMERASE SIGMA FACTOR SIGJ"/>
    <property type="match status" value="1"/>
</dbReference>
<gene>
    <name evidence="9" type="ORF">LX16_1325</name>
</gene>
<dbReference type="OrthoDB" id="3211555at2"/>
<dbReference type="InterPro" id="IPR032710">
    <property type="entry name" value="NTF2-like_dom_sf"/>
</dbReference>
<comment type="caution">
    <text evidence="9">The sequence shown here is derived from an EMBL/GenBank/DDBJ whole genome shotgun (WGS) entry which is preliminary data.</text>
</comment>
<feature type="domain" description="RNA polymerase sigma-70 region 2" evidence="7">
    <location>
        <begin position="8"/>
        <end position="69"/>
    </location>
</feature>
<feature type="compositionally biased region" description="Low complexity" evidence="6">
    <location>
        <begin position="372"/>
        <end position="381"/>
    </location>
</feature>
<dbReference type="GO" id="GO:0006352">
    <property type="term" value="P:DNA-templated transcription initiation"/>
    <property type="evidence" value="ECO:0007669"/>
    <property type="project" value="InterPro"/>
</dbReference>
<accession>A0A562VCK6</accession>
<keyword evidence="3" id="KW-0805">Transcription regulation</keyword>